<dbReference type="Proteomes" id="UP000325315">
    <property type="component" value="Unassembled WGS sequence"/>
</dbReference>
<gene>
    <name evidence="4" type="ORF">EPI10_007871</name>
</gene>
<evidence type="ECO:0000313" key="4">
    <source>
        <dbReference type="EMBL" id="KAA3463531.1"/>
    </source>
</evidence>
<evidence type="ECO:0000256" key="1">
    <source>
        <dbReference type="SAM" id="MobiDB-lite"/>
    </source>
</evidence>
<protein>
    <submittedName>
        <fullName evidence="4">Microtubule-associated protein futsch</fullName>
    </submittedName>
</protein>
<dbReference type="AlphaFoldDB" id="A0A5B6V3C7"/>
<sequence length="573" mass="64841">MENLQSGVILNLLSDMGVQEKTVIDDNDGDCKEPAALLQIVSIIPVLSESGDLWPKQGFFIKVSDSTHELFVSLPQEQDEMILNNELQIGQFIYVAKLESAYPVPLLKGLRLIPGRQPFDRDPKHLVGNKIMEAFSQTSSPLLIQRRAERARSISPCTAPLRDRRASTGRQNCRTRTNGLNIQGFDMGYSRKKQDLNGSGCSRRSWCETAKGSTVVKHEIIHVCHTPNSHDSPFRSAGFLSFHDDNSNTRLRTKDVGQFSKSVKNTSKSWNSSSARRTSKEPLTDSRKRASSNNKIWAETEMLWDTLPSSLVKLGKYPYLMNICKWFREHLYTSPKLRLAKEDDQQPSINKFFKLQDYLTQCRGIVHSLTHTSSQRMADSDLNSPGYTKEALKLAVDRWRNATSWVKAAVASDLIPLSAEGKNEAKATKKPSQITMLRGSCSITRQRNNGEFHSGFAAEKKNIPEWEKGSTLNIARNLADSLQDECKTWFLGYIENYLDGFDNERLSKVPHGQVAKSMCRIKRLNDFLDMMEGSKGKSTPESPEFVAYGRVRNKIYEVLLKHVERTAMVLSFY</sequence>
<dbReference type="EMBL" id="SMMG02000008">
    <property type="protein sequence ID" value="KAA3463531.1"/>
    <property type="molecule type" value="Genomic_DNA"/>
</dbReference>
<dbReference type="PANTHER" id="PTHR31928">
    <property type="entry name" value="EXPRESSED PROTEIN"/>
    <property type="match status" value="1"/>
</dbReference>
<dbReference type="Pfam" id="PF21647">
    <property type="entry name" value="DUF6857"/>
    <property type="match status" value="1"/>
</dbReference>
<organism evidence="4 5">
    <name type="scientific">Gossypium australe</name>
    <dbReference type="NCBI Taxonomy" id="47621"/>
    <lineage>
        <taxon>Eukaryota</taxon>
        <taxon>Viridiplantae</taxon>
        <taxon>Streptophyta</taxon>
        <taxon>Embryophyta</taxon>
        <taxon>Tracheophyta</taxon>
        <taxon>Spermatophyta</taxon>
        <taxon>Magnoliopsida</taxon>
        <taxon>eudicotyledons</taxon>
        <taxon>Gunneridae</taxon>
        <taxon>Pentapetalae</taxon>
        <taxon>rosids</taxon>
        <taxon>malvids</taxon>
        <taxon>Malvales</taxon>
        <taxon>Malvaceae</taxon>
        <taxon>Malvoideae</taxon>
        <taxon>Gossypium</taxon>
    </lineage>
</organism>
<keyword evidence="5" id="KW-1185">Reference proteome</keyword>
<dbReference type="Pfam" id="PF06075">
    <property type="entry name" value="DUF936"/>
    <property type="match status" value="1"/>
</dbReference>
<evidence type="ECO:0000259" key="3">
    <source>
        <dbReference type="Pfam" id="PF21647"/>
    </source>
</evidence>
<feature type="region of interest" description="Disordered" evidence="1">
    <location>
        <begin position="255"/>
        <end position="291"/>
    </location>
</feature>
<evidence type="ECO:0000313" key="5">
    <source>
        <dbReference type="Proteomes" id="UP000325315"/>
    </source>
</evidence>
<feature type="compositionally biased region" description="Basic and acidic residues" evidence="1">
    <location>
        <begin position="278"/>
        <end position="288"/>
    </location>
</feature>
<dbReference type="InterPro" id="IPR049172">
    <property type="entry name" value="DUF6857_pln"/>
</dbReference>
<feature type="domain" description="DUF936" evidence="2">
    <location>
        <begin position="4"/>
        <end position="127"/>
    </location>
</feature>
<dbReference type="InterPro" id="IPR048297">
    <property type="entry name" value="DUF936_dom_pln"/>
</dbReference>
<accession>A0A5B6V3C7</accession>
<name>A0A5B6V3C7_9ROSI</name>
<proteinExistence type="predicted"/>
<comment type="caution">
    <text evidence="4">The sequence shown here is derived from an EMBL/GenBank/DDBJ whole genome shotgun (WGS) entry which is preliminary data.</text>
</comment>
<feature type="domain" description="DUF6857" evidence="3">
    <location>
        <begin position="339"/>
        <end position="569"/>
    </location>
</feature>
<dbReference type="InterPro" id="IPR010341">
    <property type="entry name" value="DUF936_pln"/>
</dbReference>
<evidence type="ECO:0000259" key="2">
    <source>
        <dbReference type="Pfam" id="PF06075"/>
    </source>
</evidence>
<dbReference type="PANTHER" id="PTHR31928:SF12">
    <property type="entry name" value="DUF3741 DOMAIN-CONTAINING PROTEIN"/>
    <property type="match status" value="1"/>
</dbReference>
<feature type="compositionally biased region" description="Polar residues" evidence="1">
    <location>
        <begin position="259"/>
        <end position="276"/>
    </location>
</feature>
<reference evidence="5" key="1">
    <citation type="journal article" date="2019" name="Plant Biotechnol. J.">
        <title>Genome sequencing of the Australian wild diploid species Gossypium australe highlights disease resistance and delayed gland morphogenesis.</title>
        <authorList>
            <person name="Cai Y."/>
            <person name="Cai X."/>
            <person name="Wang Q."/>
            <person name="Wang P."/>
            <person name="Zhang Y."/>
            <person name="Cai C."/>
            <person name="Xu Y."/>
            <person name="Wang K."/>
            <person name="Zhou Z."/>
            <person name="Wang C."/>
            <person name="Geng S."/>
            <person name="Li B."/>
            <person name="Dong Q."/>
            <person name="Hou Y."/>
            <person name="Wang H."/>
            <person name="Ai P."/>
            <person name="Liu Z."/>
            <person name="Yi F."/>
            <person name="Sun M."/>
            <person name="An G."/>
            <person name="Cheng J."/>
            <person name="Zhang Y."/>
            <person name="Shi Q."/>
            <person name="Xie Y."/>
            <person name="Shi X."/>
            <person name="Chang Y."/>
            <person name="Huang F."/>
            <person name="Chen Y."/>
            <person name="Hong S."/>
            <person name="Mi L."/>
            <person name="Sun Q."/>
            <person name="Zhang L."/>
            <person name="Zhou B."/>
            <person name="Peng R."/>
            <person name="Zhang X."/>
            <person name="Liu F."/>
        </authorList>
    </citation>
    <scope>NUCLEOTIDE SEQUENCE [LARGE SCALE GENOMIC DNA]</scope>
    <source>
        <strain evidence="5">cv. PA1801</strain>
    </source>
</reference>
<dbReference type="OrthoDB" id="773154at2759"/>